<feature type="compositionally biased region" description="Basic and acidic residues" evidence="6">
    <location>
        <begin position="324"/>
        <end position="333"/>
    </location>
</feature>
<keyword evidence="9" id="KW-1185">Reference proteome</keyword>
<evidence type="ECO:0000313" key="9">
    <source>
        <dbReference type="Proteomes" id="UP000799291"/>
    </source>
</evidence>
<sequence>MGLYQRRRPSPIKVYPNPVRRQEPSATEEPESASSVGTTPGPESPDSPSPTTTGPAASTSAPAQASSSAPAAAVTSRSSASPPSPTTTPPQAAQQTSTSAGSSSTQAASSSSTATSSGSSTNGPSITARPAPGAAAQIGDDGSASETSEPDSPASPTSSSQPTGSATVSTTSVTSSASSETASASPPRSQLAGESSGIDRDPPHSPGHRTLGKGAEAGLITSAVLGFVALLVGIYFLYKRRRRRRQELGMRHAENGFAPDNTGSLAEPETVHIGFDPDNSHITRTTNDSNSLFGGSHYQRPETVSTNTNSRAPLPTPNPFADPPRNKAYDQLRGRPRSTTLTDRGSWIKNPFKDPESDRFDPFGEMQERARQERIKYMQELRQEEMDRRQREREQQFLEKERMGLGVPEAALARKGSGVTVEGVGILDRSGSERYR</sequence>
<feature type="compositionally biased region" description="Low complexity" evidence="6">
    <location>
        <begin position="49"/>
        <end position="81"/>
    </location>
</feature>
<evidence type="ECO:0000256" key="1">
    <source>
        <dbReference type="ARBA" id="ARBA00004167"/>
    </source>
</evidence>
<evidence type="ECO:0000256" key="4">
    <source>
        <dbReference type="ARBA" id="ARBA00023136"/>
    </source>
</evidence>
<feature type="compositionally biased region" description="Polar residues" evidence="6">
    <location>
        <begin position="302"/>
        <end position="311"/>
    </location>
</feature>
<keyword evidence="2 7" id="KW-0812">Transmembrane</keyword>
<dbReference type="AlphaFoldDB" id="A0A6G1IFJ4"/>
<keyword evidence="3 7" id="KW-1133">Transmembrane helix</keyword>
<keyword evidence="4 7" id="KW-0472">Membrane</keyword>
<dbReference type="EMBL" id="MU005628">
    <property type="protein sequence ID" value="KAF2676905.1"/>
    <property type="molecule type" value="Genomic_DNA"/>
</dbReference>
<dbReference type="InterPro" id="IPR051694">
    <property type="entry name" value="Immunoregulatory_rcpt-like"/>
</dbReference>
<name>A0A6G1IFJ4_9PLEO</name>
<dbReference type="GO" id="GO:0071944">
    <property type="term" value="C:cell periphery"/>
    <property type="evidence" value="ECO:0007669"/>
    <property type="project" value="UniProtKB-ARBA"/>
</dbReference>
<feature type="compositionally biased region" description="Low complexity" evidence="6">
    <location>
        <begin position="89"/>
        <end position="125"/>
    </location>
</feature>
<feature type="compositionally biased region" description="Basic and acidic residues" evidence="6">
    <location>
        <begin position="351"/>
        <end position="362"/>
    </location>
</feature>
<feature type="region of interest" description="Disordered" evidence="6">
    <location>
        <begin position="275"/>
        <end position="362"/>
    </location>
</feature>
<feature type="transmembrane region" description="Helical" evidence="7">
    <location>
        <begin position="217"/>
        <end position="238"/>
    </location>
</feature>
<keyword evidence="5" id="KW-0175">Coiled coil</keyword>
<proteinExistence type="predicted"/>
<evidence type="ECO:0000256" key="7">
    <source>
        <dbReference type="SAM" id="Phobius"/>
    </source>
</evidence>
<evidence type="ECO:0000256" key="2">
    <source>
        <dbReference type="ARBA" id="ARBA00022692"/>
    </source>
</evidence>
<protein>
    <submittedName>
        <fullName evidence="8">Uncharacterized protein</fullName>
    </submittedName>
</protein>
<feature type="compositionally biased region" description="Polar residues" evidence="6">
    <location>
        <begin position="280"/>
        <end position="293"/>
    </location>
</feature>
<evidence type="ECO:0000256" key="3">
    <source>
        <dbReference type="ARBA" id="ARBA00022989"/>
    </source>
</evidence>
<comment type="subcellular location">
    <subcellularLocation>
        <location evidence="1">Membrane</location>
        <topology evidence="1">Single-pass membrane protein</topology>
    </subcellularLocation>
</comment>
<evidence type="ECO:0000313" key="8">
    <source>
        <dbReference type="EMBL" id="KAF2676905.1"/>
    </source>
</evidence>
<dbReference type="GO" id="GO:0016020">
    <property type="term" value="C:membrane"/>
    <property type="evidence" value="ECO:0007669"/>
    <property type="project" value="UniProtKB-SubCell"/>
</dbReference>
<feature type="region of interest" description="Disordered" evidence="6">
    <location>
        <begin position="1"/>
        <end position="212"/>
    </location>
</feature>
<feature type="coiled-coil region" evidence="5">
    <location>
        <begin position="367"/>
        <end position="401"/>
    </location>
</feature>
<dbReference type="OrthoDB" id="3798694at2759"/>
<feature type="compositionally biased region" description="Basic residues" evidence="6">
    <location>
        <begin position="1"/>
        <end position="10"/>
    </location>
</feature>
<feature type="compositionally biased region" description="Low complexity" evidence="6">
    <location>
        <begin position="144"/>
        <end position="185"/>
    </location>
</feature>
<gene>
    <name evidence="8" type="ORF">K458DRAFT_396485</name>
</gene>
<evidence type="ECO:0000256" key="5">
    <source>
        <dbReference type="SAM" id="Coils"/>
    </source>
</evidence>
<evidence type="ECO:0000256" key="6">
    <source>
        <dbReference type="SAM" id="MobiDB-lite"/>
    </source>
</evidence>
<feature type="compositionally biased region" description="Low complexity" evidence="6">
    <location>
        <begin position="32"/>
        <end position="41"/>
    </location>
</feature>
<dbReference type="PANTHER" id="PTHR15549:SF33">
    <property type="entry name" value="MEMBRANE PROTEIN WSC4, PUTATIVE (AFU_ORTHOLOGUE AFUA_5G09020)-RELATED"/>
    <property type="match status" value="1"/>
</dbReference>
<accession>A0A6G1IFJ4</accession>
<dbReference type="PANTHER" id="PTHR15549">
    <property type="entry name" value="PAIRED IMMUNOGLOBULIN-LIKE TYPE 2 RECEPTOR"/>
    <property type="match status" value="1"/>
</dbReference>
<reference evidence="8" key="1">
    <citation type="journal article" date="2020" name="Stud. Mycol.">
        <title>101 Dothideomycetes genomes: a test case for predicting lifestyles and emergence of pathogens.</title>
        <authorList>
            <person name="Haridas S."/>
            <person name="Albert R."/>
            <person name="Binder M."/>
            <person name="Bloem J."/>
            <person name="Labutti K."/>
            <person name="Salamov A."/>
            <person name="Andreopoulos B."/>
            <person name="Baker S."/>
            <person name="Barry K."/>
            <person name="Bills G."/>
            <person name="Bluhm B."/>
            <person name="Cannon C."/>
            <person name="Castanera R."/>
            <person name="Culley D."/>
            <person name="Daum C."/>
            <person name="Ezra D."/>
            <person name="Gonzalez J."/>
            <person name="Henrissat B."/>
            <person name="Kuo A."/>
            <person name="Liang C."/>
            <person name="Lipzen A."/>
            <person name="Lutzoni F."/>
            <person name="Magnuson J."/>
            <person name="Mondo S."/>
            <person name="Nolan M."/>
            <person name="Ohm R."/>
            <person name="Pangilinan J."/>
            <person name="Park H.-J."/>
            <person name="Ramirez L."/>
            <person name="Alfaro M."/>
            <person name="Sun H."/>
            <person name="Tritt A."/>
            <person name="Yoshinaga Y."/>
            <person name="Zwiers L.-H."/>
            <person name="Turgeon B."/>
            <person name="Goodwin S."/>
            <person name="Spatafora J."/>
            <person name="Crous P."/>
            <person name="Grigoriev I."/>
        </authorList>
    </citation>
    <scope>NUCLEOTIDE SEQUENCE</scope>
    <source>
        <strain evidence="8">CBS 122367</strain>
    </source>
</reference>
<dbReference type="Proteomes" id="UP000799291">
    <property type="component" value="Unassembled WGS sequence"/>
</dbReference>
<organism evidence="8 9">
    <name type="scientific">Lentithecium fluviatile CBS 122367</name>
    <dbReference type="NCBI Taxonomy" id="1168545"/>
    <lineage>
        <taxon>Eukaryota</taxon>
        <taxon>Fungi</taxon>
        <taxon>Dikarya</taxon>
        <taxon>Ascomycota</taxon>
        <taxon>Pezizomycotina</taxon>
        <taxon>Dothideomycetes</taxon>
        <taxon>Pleosporomycetidae</taxon>
        <taxon>Pleosporales</taxon>
        <taxon>Massarineae</taxon>
        <taxon>Lentitheciaceae</taxon>
        <taxon>Lentithecium</taxon>
    </lineage>
</organism>